<organism evidence="3 4">
    <name type="scientific">Panagrellus redivivus</name>
    <name type="common">Microworm</name>
    <dbReference type="NCBI Taxonomy" id="6233"/>
    <lineage>
        <taxon>Eukaryota</taxon>
        <taxon>Metazoa</taxon>
        <taxon>Ecdysozoa</taxon>
        <taxon>Nematoda</taxon>
        <taxon>Chromadorea</taxon>
        <taxon>Rhabditida</taxon>
        <taxon>Tylenchina</taxon>
        <taxon>Panagrolaimomorpha</taxon>
        <taxon>Panagrolaimoidea</taxon>
        <taxon>Panagrolaimidae</taxon>
        <taxon>Panagrellus</taxon>
    </lineage>
</organism>
<feature type="compositionally biased region" description="Pro residues" evidence="2">
    <location>
        <begin position="1"/>
        <end position="15"/>
    </location>
</feature>
<dbReference type="Gene3D" id="2.130.10.30">
    <property type="entry name" value="Regulator of chromosome condensation 1/beta-lactamase-inhibitor protein II"/>
    <property type="match status" value="1"/>
</dbReference>
<reference evidence="4" key="2">
    <citation type="submission" date="2020-10" db="UniProtKB">
        <authorList>
            <consortium name="WormBaseParasite"/>
        </authorList>
    </citation>
    <scope>IDENTIFICATION</scope>
</reference>
<dbReference type="PANTHER" id="PTHR45982">
    <property type="entry name" value="REGULATOR OF CHROMOSOME CONDENSATION"/>
    <property type="match status" value="1"/>
</dbReference>
<feature type="region of interest" description="Disordered" evidence="2">
    <location>
        <begin position="1037"/>
        <end position="1211"/>
    </location>
</feature>
<dbReference type="InterPro" id="IPR051553">
    <property type="entry name" value="Ran_GTPase-activating"/>
</dbReference>
<feature type="region of interest" description="Disordered" evidence="2">
    <location>
        <begin position="332"/>
        <end position="374"/>
    </location>
</feature>
<protein>
    <submittedName>
        <fullName evidence="4">RING-type domain-containing protein</fullName>
    </submittedName>
</protein>
<feature type="compositionally biased region" description="Polar residues" evidence="2">
    <location>
        <begin position="431"/>
        <end position="467"/>
    </location>
</feature>
<feature type="compositionally biased region" description="Low complexity" evidence="2">
    <location>
        <begin position="413"/>
        <end position="422"/>
    </location>
</feature>
<evidence type="ECO:0000313" key="4">
    <source>
        <dbReference type="WBParaSite" id="Pan_g17226.t1"/>
    </source>
</evidence>
<feature type="compositionally biased region" description="Pro residues" evidence="2">
    <location>
        <begin position="908"/>
        <end position="920"/>
    </location>
</feature>
<feature type="compositionally biased region" description="Low complexity" evidence="2">
    <location>
        <begin position="633"/>
        <end position="667"/>
    </location>
</feature>
<dbReference type="GO" id="GO:0005085">
    <property type="term" value="F:guanyl-nucleotide exchange factor activity"/>
    <property type="evidence" value="ECO:0007669"/>
    <property type="project" value="TreeGrafter"/>
</dbReference>
<dbReference type="GO" id="GO:0005737">
    <property type="term" value="C:cytoplasm"/>
    <property type="evidence" value="ECO:0007669"/>
    <property type="project" value="TreeGrafter"/>
</dbReference>
<feature type="region of interest" description="Disordered" evidence="2">
    <location>
        <begin position="388"/>
        <end position="516"/>
    </location>
</feature>
<feature type="compositionally biased region" description="Low complexity" evidence="2">
    <location>
        <begin position="395"/>
        <end position="405"/>
    </location>
</feature>
<proteinExistence type="predicted"/>
<dbReference type="WBParaSite" id="Pan_g17226.t1">
    <property type="protein sequence ID" value="Pan_g17226.t1"/>
    <property type="gene ID" value="Pan_g17226"/>
</dbReference>
<feature type="compositionally biased region" description="Basic and acidic residues" evidence="2">
    <location>
        <begin position="687"/>
        <end position="697"/>
    </location>
</feature>
<feature type="repeat" description="RCC1" evidence="1">
    <location>
        <begin position="1333"/>
        <end position="1399"/>
    </location>
</feature>
<feature type="region of interest" description="Disordered" evidence="2">
    <location>
        <begin position="816"/>
        <end position="989"/>
    </location>
</feature>
<feature type="compositionally biased region" description="Low complexity" evidence="2">
    <location>
        <begin position="342"/>
        <end position="365"/>
    </location>
</feature>
<feature type="compositionally biased region" description="Polar residues" evidence="2">
    <location>
        <begin position="956"/>
        <end position="989"/>
    </location>
</feature>
<evidence type="ECO:0000256" key="2">
    <source>
        <dbReference type="SAM" id="MobiDB-lite"/>
    </source>
</evidence>
<accession>A0A7E4V6L4</accession>
<dbReference type="PROSITE" id="PS50012">
    <property type="entry name" value="RCC1_3"/>
    <property type="match status" value="1"/>
</dbReference>
<reference evidence="3" key="1">
    <citation type="journal article" date="2013" name="Genetics">
        <title>The draft genome and transcriptome of Panagrellus redivivus are shaped by the harsh demands of a free-living lifestyle.</title>
        <authorList>
            <person name="Srinivasan J."/>
            <person name="Dillman A.R."/>
            <person name="Macchietto M.G."/>
            <person name="Heikkinen L."/>
            <person name="Lakso M."/>
            <person name="Fracchia K.M."/>
            <person name="Antoshechkin I."/>
            <person name="Mortazavi A."/>
            <person name="Wong G."/>
            <person name="Sternberg P.W."/>
        </authorList>
    </citation>
    <scope>NUCLEOTIDE SEQUENCE [LARGE SCALE GENOMIC DNA]</scope>
    <source>
        <strain evidence="3">MT8872</strain>
    </source>
</reference>
<feature type="compositionally biased region" description="Low complexity" evidence="2">
    <location>
        <begin position="468"/>
        <end position="486"/>
    </location>
</feature>
<feature type="compositionally biased region" description="Low complexity" evidence="2">
    <location>
        <begin position="1047"/>
        <end position="1065"/>
    </location>
</feature>
<feature type="compositionally biased region" description="Basic and acidic residues" evidence="2">
    <location>
        <begin position="756"/>
        <end position="780"/>
    </location>
</feature>
<feature type="compositionally biased region" description="Acidic residues" evidence="2">
    <location>
        <begin position="1092"/>
        <end position="1153"/>
    </location>
</feature>
<feature type="compositionally biased region" description="Low complexity" evidence="2">
    <location>
        <begin position="559"/>
        <end position="570"/>
    </location>
</feature>
<feature type="region of interest" description="Disordered" evidence="2">
    <location>
        <begin position="540"/>
        <end position="576"/>
    </location>
</feature>
<feature type="region of interest" description="Disordered" evidence="2">
    <location>
        <begin position="756"/>
        <end position="783"/>
    </location>
</feature>
<dbReference type="InterPro" id="IPR000408">
    <property type="entry name" value="Reg_chr_condens"/>
</dbReference>
<feature type="compositionally biased region" description="Low complexity" evidence="2">
    <location>
        <begin position="499"/>
        <end position="516"/>
    </location>
</feature>
<feature type="compositionally biased region" description="Acidic residues" evidence="2">
    <location>
        <begin position="1162"/>
        <end position="1191"/>
    </location>
</feature>
<feature type="compositionally biased region" description="Polar residues" evidence="2">
    <location>
        <begin position="1192"/>
        <end position="1201"/>
    </location>
</feature>
<feature type="compositionally biased region" description="Acidic residues" evidence="2">
    <location>
        <begin position="1066"/>
        <end position="1083"/>
    </location>
</feature>
<evidence type="ECO:0000256" key="1">
    <source>
        <dbReference type="PROSITE-ProRule" id="PRU00235"/>
    </source>
</evidence>
<sequence length="1433" mass="153411">MPGTPPIRPISPPHAGPSSSDARASEAQPLSRVGITSSEVCARVDNTMGPPRPSGGSPNTSGGIATVWATTNSFGDSWTDSMRLAESVEFAHAFHTGKYRDYRFDAAGKVIIPIEAQQPQFGSRAPVAPSNPMPRVRAADYALPIDESIIADLSNSLTTAVQVDTTVETAIEDLTASFSTAVQVDTTVHTAIEDLSSSFATAVLAEANPSRPASPEDVEMIVDDHNNAFYVADVGDFFAMPAAVANVAETDRAQVLYPGRSAVRNGGIPSPILPNRAGRRYIHAPEEPQSPDENLCVFLPEAVTPPMEQSIGEASGSAISSSNNASVSQSATSLEAVDATQTTSSTTTAVSSHPVSPSVTSTGPVIGSPKATATNSVNSLVSPQVTSTELIVAKPTPSSSPIPSASKDDEANTTSSKSSTVTNPSDEDVNAASTRNSSSIGKLANSQSSCRSPETSISTPNTSTVRPNSSAATTTSSTNVSALSSVDATPTFTTRNSHPVSPSVTSTGPVTGSSTASIATTSANSSVSPLVTCTELVVATPTSSSSPIPPAAIKDDEANTTSSTSSNVTNRSDKDVIAESTANSSSILDLANTQSSCRSSETSISTPNTSAVQHISSAATTSNINASVSPVVNATPTSSSNTSNVSTHPVSPPVTSTESANASSSTPASPPARIQQLGDVARLTRPRLAEDEPDPKRPKIRMRFHAEMEKQRKEAATQLRYRQVALVRRSLDRRHVTKQAQLKQLRAFYEARKKADEEAREQRNQRVRQHDESLRNDEPAAQRPKLRLRFHVVMEKNRREAALKKAYLEMARRRAARDLQHAAPQQPLEPQVPSAPPVIPASQPRSPMADFVSPPTLPAPQPVQRRQPVAYVSPSSRVPRRLVNYDLTPPPSPAPVQRGPLVDYDSLPPSPIRPSTPVTPPTSANIPAIEAPQQPPTQEAAKKDIGTECQPDAPKPTTTSSEVQTDAPKTTTSTEVQTDAPKTSVDCATQTDDIAPVPIVNKTATTETQTPIVFGLDALTQTEPASVHSVEVQVDPPVDPAIEEPEPIVQEPEPIIAEPEPVIQEPEPEIEEPEPEIVIEEPAPEIVIFEPMPDDVDGQSDDEPAEPIPEEVDGGQNDPDEPVSEEGDGEQSDNEPAESIPEEVDSDQDEPEVVNEPVPPMDDNDFSDNEVEPIPDEVEEEGSSAEDDDNNSVDQPIPNAQSRKRRRHDDPWMNLDRVRSFRHANLPAPAPLIMNQELDSDQEDEPETDPFLQEFNPLTATRLLQEAGNDRFITGLYDGGIVTFQGLFDGVPRTSDLLARALHHPEVLYHNPGDGIQQVVIGRNHIAMLSESGQLFTVGRANEGQLGRPRHRHLNPTPDNMRRRVRAQDDDGQVIVGAPEVRFEHIAASGNITVAWTRDGEAYAAGTTHDEEWTSEFFTRFPDHDNEDDIDWA</sequence>
<name>A0A7E4V6L4_PANRE</name>
<feature type="compositionally biased region" description="Polar residues" evidence="2">
    <location>
        <begin position="487"/>
        <end position="498"/>
    </location>
</feature>
<dbReference type="PANTHER" id="PTHR45982:SF1">
    <property type="entry name" value="REGULATOR OF CHROMOSOME CONDENSATION"/>
    <property type="match status" value="1"/>
</dbReference>
<feature type="region of interest" description="Disordered" evidence="2">
    <location>
        <begin position="1"/>
        <end position="64"/>
    </location>
</feature>
<dbReference type="SUPFAM" id="SSF50985">
    <property type="entry name" value="RCC1/BLIP-II"/>
    <property type="match status" value="1"/>
</dbReference>
<feature type="region of interest" description="Disordered" evidence="2">
    <location>
        <begin position="633"/>
        <end position="698"/>
    </location>
</feature>
<keyword evidence="3" id="KW-1185">Reference proteome</keyword>
<dbReference type="InterPro" id="IPR009091">
    <property type="entry name" value="RCC1/BLIP-II"/>
</dbReference>
<evidence type="ECO:0000313" key="3">
    <source>
        <dbReference type="Proteomes" id="UP000492821"/>
    </source>
</evidence>
<dbReference type="Proteomes" id="UP000492821">
    <property type="component" value="Unassembled WGS sequence"/>
</dbReference>